<sequence>MGYREKNSVVEEIIEHKKTPVTFLNITIFSGFWIDCHPSIYAGKRSSIQDCSHRCVPGVPDTWNEFLYFHLLSKRGVTSWLVHSFSFFCILNL</sequence>
<organism evidence="1 2">
    <name type="scientific">Populus trichocarpa</name>
    <name type="common">Western balsam poplar</name>
    <name type="synonym">Populus balsamifera subsp. trichocarpa</name>
    <dbReference type="NCBI Taxonomy" id="3694"/>
    <lineage>
        <taxon>Eukaryota</taxon>
        <taxon>Viridiplantae</taxon>
        <taxon>Streptophyta</taxon>
        <taxon>Embryophyta</taxon>
        <taxon>Tracheophyta</taxon>
        <taxon>Spermatophyta</taxon>
        <taxon>Magnoliopsida</taxon>
        <taxon>eudicotyledons</taxon>
        <taxon>Gunneridae</taxon>
        <taxon>Pentapetalae</taxon>
        <taxon>rosids</taxon>
        <taxon>fabids</taxon>
        <taxon>Malpighiales</taxon>
        <taxon>Salicaceae</taxon>
        <taxon>Saliceae</taxon>
        <taxon>Populus</taxon>
    </lineage>
</organism>
<accession>A0ACC0RZT8</accession>
<name>A0ACC0RZT8_POPTR</name>
<gene>
    <name evidence="1" type="ORF">POPTR_014G120201v4</name>
</gene>
<dbReference type="EMBL" id="CM009303">
    <property type="protein sequence ID" value="KAI9382332.1"/>
    <property type="molecule type" value="Genomic_DNA"/>
</dbReference>
<protein>
    <submittedName>
        <fullName evidence="1">Uncharacterized protein</fullName>
    </submittedName>
</protein>
<comment type="caution">
    <text evidence="1">The sequence shown here is derived from an EMBL/GenBank/DDBJ whole genome shotgun (WGS) entry which is preliminary data.</text>
</comment>
<proteinExistence type="predicted"/>
<evidence type="ECO:0000313" key="2">
    <source>
        <dbReference type="Proteomes" id="UP000006729"/>
    </source>
</evidence>
<evidence type="ECO:0000313" key="1">
    <source>
        <dbReference type="EMBL" id="KAI9382332.1"/>
    </source>
</evidence>
<dbReference type="Proteomes" id="UP000006729">
    <property type="component" value="Chromosome 14"/>
</dbReference>
<reference evidence="1 2" key="1">
    <citation type="journal article" date="2006" name="Science">
        <title>The genome of black cottonwood, Populus trichocarpa (Torr. &amp; Gray).</title>
        <authorList>
            <person name="Tuskan G.A."/>
            <person name="Difazio S."/>
            <person name="Jansson S."/>
            <person name="Bohlmann J."/>
            <person name="Grigoriev I."/>
            <person name="Hellsten U."/>
            <person name="Putnam N."/>
            <person name="Ralph S."/>
            <person name="Rombauts S."/>
            <person name="Salamov A."/>
            <person name="Schein J."/>
            <person name="Sterck L."/>
            <person name="Aerts A."/>
            <person name="Bhalerao R.R."/>
            <person name="Bhalerao R.P."/>
            <person name="Blaudez D."/>
            <person name="Boerjan W."/>
            <person name="Brun A."/>
            <person name="Brunner A."/>
            <person name="Busov V."/>
            <person name="Campbell M."/>
            <person name="Carlson J."/>
            <person name="Chalot M."/>
            <person name="Chapman J."/>
            <person name="Chen G.L."/>
            <person name="Cooper D."/>
            <person name="Coutinho P.M."/>
            <person name="Couturier J."/>
            <person name="Covert S."/>
            <person name="Cronk Q."/>
            <person name="Cunningham R."/>
            <person name="Davis J."/>
            <person name="Degroeve S."/>
            <person name="Dejardin A."/>
            <person name="Depamphilis C."/>
            <person name="Detter J."/>
            <person name="Dirks B."/>
            <person name="Dubchak I."/>
            <person name="Duplessis S."/>
            <person name="Ehlting J."/>
            <person name="Ellis B."/>
            <person name="Gendler K."/>
            <person name="Goodstein D."/>
            <person name="Gribskov M."/>
            <person name="Grimwood J."/>
            <person name="Groover A."/>
            <person name="Gunter L."/>
            <person name="Hamberger B."/>
            <person name="Heinze B."/>
            <person name="Helariutta Y."/>
            <person name="Henrissat B."/>
            <person name="Holligan D."/>
            <person name="Holt R."/>
            <person name="Huang W."/>
            <person name="Islam-Faridi N."/>
            <person name="Jones S."/>
            <person name="Jones-Rhoades M."/>
            <person name="Jorgensen R."/>
            <person name="Joshi C."/>
            <person name="Kangasjarvi J."/>
            <person name="Karlsson J."/>
            <person name="Kelleher C."/>
            <person name="Kirkpatrick R."/>
            <person name="Kirst M."/>
            <person name="Kohler A."/>
            <person name="Kalluri U."/>
            <person name="Larimer F."/>
            <person name="Leebens-Mack J."/>
            <person name="Leple J.C."/>
            <person name="Locascio P."/>
            <person name="Lou Y."/>
            <person name="Lucas S."/>
            <person name="Martin F."/>
            <person name="Montanini B."/>
            <person name="Napoli C."/>
            <person name="Nelson D.R."/>
            <person name="Nelson C."/>
            <person name="Nieminen K."/>
            <person name="Nilsson O."/>
            <person name="Pereda V."/>
            <person name="Peter G."/>
            <person name="Philippe R."/>
            <person name="Pilate G."/>
            <person name="Poliakov A."/>
            <person name="Razumovskaya J."/>
            <person name="Richardson P."/>
            <person name="Rinaldi C."/>
            <person name="Ritland K."/>
            <person name="Rouze P."/>
            <person name="Ryaboy D."/>
            <person name="Schmutz J."/>
            <person name="Schrader J."/>
            <person name="Segerman B."/>
            <person name="Shin H."/>
            <person name="Siddiqui A."/>
            <person name="Sterky F."/>
            <person name="Terry A."/>
            <person name="Tsai C.J."/>
            <person name="Uberbacher E."/>
            <person name="Unneberg P."/>
            <person name="Vahala J."/>
            <person name="Wall K."/>
            <person name="Wessler S."/>
            <person name="Yang G."/>
            <person name="Yin T."/>
            <person name="Douglas C."/>
            <person name="Marra M."/>
            <person name="Sandberg G."/>
            <person name="Van de Peer Y."/>
            <person name="Rokhsar D."/>
        </authorList>
    </citation>
    <scope>NUCLEOTIDE SEQUENCE [LARGE SCALE GENOMIC DNA]</scope>
    <source>
        <strain evidence="2">cv. Nisqually</strain>
    </source>
</reference>
<keyword evidence="2" id="KW-1185">Reference proteome</keyword>